<evidence type="ECO:0000256" key="3">
    <source>
        <dbReference type="ARBA" id="ARBA00022679"/>
    </source>
</evidence>
<dbReference type="RefSeq" id="WP_353438009.1">
    <property type="nucleotide sequence ID" value="NZ_CP099959.1"/>
</dbReference>
<accession>A0AAU8A0Q3</accession>
<dbReference type="SMART" id="SM00563">
    <property type="entry name" value="PlsC"/>
    <property type="match status" value="1"/>
</dbReference>
<proteinExistence type="predicted"/>
<dbReference type="AlphaFoldDB" id="A0AAU8A0Q3"/>
<keyword evidence="2" id="KW-0444">Lipid biosynthesis</keyword>
<evidence type="ECO:0000256" key="6">
    <source>
        <dbReference type="SAM" id="Phobius"/>
    </source>
</evidence>
<dbReference type="SUPFAM" id="SSF69593">
    <property type="entry name" value="Glycerol-3-phosphate (1)-acyltransferase"/>
    <property type="match status" value="1"/>
</dbReference>
<dbReference type="EMBL" id="CP099959">
    <property type="protein sequence ID" value="XCC57004.1"/>
    <property type="molecule type" value="Genomic_DNA"/>
</dbReference>
<evidence type="ECO:0000256" key="2">
    <source>
        <dbReference type="ARBA" id="ARBA00022516"/>
    </source>
</evidence>
<evidence type="ECO:0000256" key="1">
    <source>
        <dbReference type="ARBA" id="ARBA00005189"/>
    </source>
</evidence>
<organism evidence="8">
    <name type="scientific">Polynucleobacter sp. UK-FUSCHL-C3</name>
    <dbReference type="NCBI Taxonomy" id="2955208"/>
    <lineage>
        <taxon>Bacteria</taxon>
        <taxon>Pseudomonadati</taxon>
        <taxon>Pseudomonadota</taxon>
        <taxon>Betaproteobacteria</taxon>
        <taxon>Burkholderiales</taxon>
        <taxon>Burkholderiaceae</taxon>
        <taxon>Polynucleobacter</taxon>
    </lineage>
</organism>
<dbReference type="PANTHER" id="PTHR10434">
    <property type="entry name" value="1-ACYL-SN-GLYCEROL-3-PHOSPHATE ACYLTRANSFERASE"/>
    <property type="match status" value="1"/>
</dbReference>
<protein>
    <submittedName>
        <fullName evidence="8">1-acyl-sn-glycerol-3-phosphate acyltransferase</fullName>
    </submittedName>
</protein>
<evidence type="ECO:0000256" key="4">
    <source>
        <dbReference type="ARBA" id="ARBA00023098"/>
    </source>
</evidence>
<gene>
    <name evidence="8" type="ORF">NKE59_05740</name>
</gene>
<evidence type="ECO:0000256" key="5">
    <source>
        <dbReference type="ARBA" id="ARBA00023315"/>
    </source>
</evidence>
<dbReference type="GO" id="GO:0006654">
    <property type="term" value="P:phosphatidic acid biosynthetic process"/>
    <property type="evidence" value="ECO:0007669"/>
    <property type="project" value="TreeGrafter"/>
</dbReference>
<evidence type="ECO:0000313" key="8">
    <source>
        <dbReference type="EMBL" id="XCC57004.1"/>
    </source>
</evidence>
<dbReference type="Pfam" id="PF01553">
    <property type="entry name" value="Acyltransferase"/>
    <property type="match status" value="1"/>
</dbReference>
<keyword evidence="5 8" id="KW-0012">Acyltransferase</keyword>
<feature type="domain" description="Phospholipid/glycerol acyltransferase" evidence="7">
    <location>
        <begin position="71"/>
        <end position="182"/>
    </location>
</feature>
<name>A0AAU8A0Q3_9BURK</name>
<dbReference type="InterPro" id="IPR002123">
    <property type="entry name" value="Plipid/glycerol_acylTrfase"/>
</dbReference>
<dbReference type="CDD" id="cd07989">
    <property type="entry name" value="LPLAT_AGPAT-like"/>
    <property type="match status" value="1"/>
</dbReference>
<keyword evidence="3" id="KW-0808">Transferase</keyword>
<dbReference type="PANTHER" id="PTHR10434:SF64">
    <property type="entry name" value="1-ACYL-SN-GLYCEROL-3-PHOSPHATE ACYLTRANSFERASE-RELATED"/>
    <property type="match status" value="1"/>
</dbReference>
<keyword evidence="6" id="KW-0472">Membrane</keyword>
<evidence type="ECO:0000259" key="7">
    <source>
        <dbReference type="SMART" id="SM00563"/>
    </source>
</evidence>
<reference evidence="8" key="1">
    <citation type="submission" date="2022-06" db="EMBL/GenBank/DDBJ databases">
        <title>New Polynucleobacter species.</title>
        <authorList>
            <person name="Hahn M.W."/>
        </authorList>
    </citation>
    <scope>NUCLEOTIDE SEQUENCE</scope>
    <source>
        <strain evidence="8">UK-FUSCHL-C3</strain>
    </source>
</reference>
<keyword evidence="4" id="KW-0443">Lipid metabolism</keyword>
<keyword evidence="6" id="KW-1133">Transmembrane helix</keyword>
<keyword evidence="6" id="KW-0812">Transmembrane</keyword>
<feature type="transmembrane region" description="Helical" evidence="6">
    <location>
        <begin position="12"/>
        <end position="34"/>
    </location>
</feature>
<sequence>MQKSSQFIRYGFWFLLVLHILGALFTLSVFFPIIGSNAKQKHSSRWSKWLLKIAGLRLRVEAPQGLPDKPCLFVSNHISWIDTHVINSFIPVSFVAKSEIASWPVFGWISKKIGTIFIRRDSARHARQIVDQMAQDLSHQSFCIFPEGTTTEGSGLLPFKASLFESAVMSNAPVWSLAIQYRSRGTGERSTVPAFVGDMGILESMKKIMNDRQLEVRVAVLPTFDPEKDSPPTRSHLAQKSYELVSRAI</sequence>
<dbReference type="GO" id="GO:0003841">
    <property type="term" value="F:1-acylglycerol-3-phosphate O-acyltransferase activity"/>
    <property type="evidence" value="ECO:0007669"/>
    <property type="project" value="TreeGrafter"/>
</dbReference>
<comment type="pathway">
    <text evidence="1">Lipid metabolism.</text>
</comment>